<dbReference type="AlphaFoldDB" id="A0A251TXP9"/>
<dbReference type="EMBL" id="MNCJ02000322">
    <property type="protein sequence ID" value="KAF5799553.1"/>
    <property type="molecule type" value="Genomic_DNA"/>
</dbReference>
<accession>A0A251TXP9</accession>
<sequence length="53" mass="6254">MQVIFSTSSLVLLFNRHVFLLLYSVIAFDFFFVFGEDDALLSLWNYLGFVLWV</sequence>
<reference evidence="2" key="3">
    <citation type="submission" date="2020-06" db="EMBL/GenBank/DDBJ databases">
        <title>Helianthus annuus Genome sequencing and assembly Release 2.</title>
        <authorList>
            <person name="Gouzy J."/>
            <person name="Langlade N."/>
            <person name="Munos S."/>
        </authorList>
    </citation>
    <scope>NUCLEOTIDE SEQUENCE</scope>
    <source>
        <tissue evidence="2">Leaves</tissue>
    </source>
</reference>
<organism evidence="3 4">
    <name type="scientific">Helianthus annuus</name>
    <name type="common">Common sunflower</name>
    <dbReference type="NCBI Taxonomy" id="4232"/>
    <lineage>
        <taxon>Eukaryota</taxon>
        <taxon>Viridiplantae</taxon>
        <taxon>Streptophyta</taxon>
        <taxon>Embryophyta</taxon>
        <taxon>Tracheophyta</taxon>
        <taxon>Spermatophyta</taxon>
        <taxon>Magnoliopsida</taxon>
        <taxon>eudicotyledons</taxon>
        <taxon>Gunneridae</taxon>
        <taxon>Pentapetalae</taxon>
        <taxon>asterids</taxon>
        <taxon>campanulids</taxon>
        <taxon>Asterales</taxon>
        <taxon>Asteraceae</taxon>
        <taxon>Asteroideae</taxon>
        <taxon>Heliantheae alliance</taxon>
        <taxon>Heliantheae</taxon>
        <taxon>Helianthus</taxon>
    </lineage>
</organism>
<dbReference type="InParanoid" id="A0A251TXP9"/>
<feature type="transmembrane region" description="Helical" evidence="1">
    <location>
        <begin position="12"/>
        <end position="34"/>
    </location>
</feature>
<reference evidence="2 4" key="1">
    <citation type="journal article" date="2017" name="Nature">
        <title>The sunflower genome provides insights into oil metabolism, flowering and Asterid evolution.</title>
        <authorList>
            <person name="Badouin H."/>
            <person name="Gouzy J."/>
            <person name="Grassa C.J."/>
            <person name="Murat F."/>
            <person name="Staton S.E."/>
            <person name="Cottret L."/>
            <person name="Lelandais-Briere C."/>
            <person name="Owens G.L."/>
            <person name="Carrere S."/>
            <person name="Mayjonade B."/>
            <person name="Legrand L."/>
            <person name="Gill N."/>
            <person name="Kane N.C."/>
            <person name="Bowers J.E."/>
            <person name="Hubner S."/>
            <person name="Bellec A."/>
            <person name="Berard A."/>
            <person name="Berges H."/>
            <person name="Blanchet N."/>
            <person name="Boniface M.C."/>
            <person name="Brunel D."/>
            <person name="Catrice O."/>
            <person name="Chaidir N."/>
            <person name="Claudel C."/>
            <person name="Donnadieu C."/>
            <person name="Faraut T."/>
            <person name="Fievet G."/>
            <person name="Helmstetter N."/>
            <person name="King M."/>
            <person name="Knapp S.J."/>
            <person name="Lai Z."/>
            <person name="Le Paslier M.C."/>
            <person name="Lippi Y."/>
            <person name="Lorenzon L."/>
            <person name="Mandel J.R."/>
            <person name="Marage G."/>
            <person name="Marchand G."/>
            <person name="Marquand E."/>
            <person name="Bret-Mestries E."/>
            <person name="Morien E."/>
            <person name="Nambeesan S."/>
            <person name="Nguyen T."/>
            <person name="Pegot-Espagnet P."/>
            <person name="Pouilly N."/>
            <person name="Raftis F."/>
            <person name="Sallet E."/>
            <person name="Schiex T."/>
            <person name="Thomas J."/>
            <person name="Vandecasteele C."/>
            <person name="Vares D."/>
            <person name="Vear F."/>
            <person name="Vautrin S."/>
            <person name="Crespi M."/>
            <person name="Mangin B."/>
            <person name="Burke J.M."/>
            <person name="Salse J."/>
            <person name="Munos S."/>
            <person name="Vincourt P."/>
            <person name="Rieseberg L.H."/>
            <person name="Langlade N.B."/>
        </authorList>
    </citation>
    <scope>NUCLEOTIDE SEQUENCE [LARGE SCALE GENOMIC DNA]</scope>
    <source>
        <strain evidence="4">cv. SF193</strain>
        <tissue evidence="2">Leaves</tissue>
    </source>
</reference>
<evidence type="ECO:0000313" key="3">
    <source>
        <dbReference type="EMBL" id="OTG15342.1"/>
    </source>
</evidence>
<reference evidence="3" key="2">
    <citation type="submission" date="2017-02" db="EMBL/GenBank/DDBJ databases">
        <title>Sunflower complete genome.</title>
        <authorList>
            <person name="Langlade N."/>
            <person name="Munos S."/>
        </authorList>
    </citation>
    <scope>NUCLEOTIDE SEQUENCE [LARGE SCALE GENOMIC DNA]</scope>
    <source>
        <tissue evidence="3">Leaves</tissue>
    </source>
</reference>
<dbReference type="Proteomes" id="UP000215914">
    <property type="component" value="Chromosome 9"/>
</dbReference>
<evidence type="ECO:0000256" key="1">
    <source>
        <dbReference type="SAM" id="Phobius"/>
    </source>
</evidence>
<dbReference type="Gramene" id="mRNA:HanXRQr2_Chr07g0305801">
    <property type="protein sequence ID" value="CDS:HanXRQr2_Chr07g0305801.1"/>
    <property type="gene ID" value="HanXRQr2_Chr07g0305801"/>
</dbReference>
<protein>
    <submittedName>
        <fullName evidence="3">Uncharacterized protein</fullName>
    </submittedName>
</protein>
<keyword evidence="1" id="KW-1133">Transmembrane helix</keyword>
<proteinExistence type="predicted"/>
<keyword evidence="1" id="KW-0812">Transmembrane</keyword>
<gene>
    <name evidence="3" type="ORF">HannXRQ_Chr09g0259361</name>
    <name evidence="2" type="ORF">HanXRQr2_Chr07g0305801</name>
</gene>
<keyword evidence="1" id="KW-0472">Membrane</keyword>
<keyword evidence="4" id="KW-1185">Reference proteome</keyword>
<dbReference type="EMBL" id="CM007898">
    <property type="protein sequence ID" value="OTG15342.1"/>
    <property type="molecule type" value="Genomic_DNA"/>
</dbReference>
<evidence type="ECO:0000313" key="2">
    <source>
        <dbReference type="EMBL" id="KAF5799553.1"/>
    </source>
</evidence>
<evidence type="ECO:0000313" key="4">
    <source>
        <dbReference type="Proteomes" id="UP000215914"/>
    </source>
</evidence>
<name>A0A251TXP9_HELAN</name>